<dbReference type="GO" id="GO:0008081">
    <property type="term" value="F:phosphoric diester hydrolase activity"/>
    <property type="evidence" value="ECO:0007669"/>
    <property type="project" value="InterPro"/>
</dbReference>
<dbReference type="PANTHER" id="PTHR13593:SF113">
    <property type="entry name" value="SI:DKEY-266F7.9"/>
    <property type="match status" value="1"/>
</dbReference>
<dbReference type="SUPFAM" id="SSF51695">
    <property type="entry name" value="PLC-like phosphodiesterases"/>
    <property type="match status" value="1"/>
</dbReference>
<comment type="caution">
    <text evidence="1">The sequence shown here is derived from an EMBL/GenBank/DDBJ whole genome shotgun (WGS) entry which is preliminary data.</text>
</comment>
<dbReference type="Gene3D" id="3.20.20.190">
    <property type="entry name" value="Phosphatidylinositol (PI) phosphodiesterase"/>
    <property type="match status" value="1"/>
</dbReference>
<evidence type="ECO:0000313" key="1">
    <source>
        <dbReference type="EMBL" id="MUZ75971.1"/>
    </source>
</evidence>
<gene>
    <name evidence="1" type="ORF">GOZ90_25270</name>
</gene>
<dbReference type="AlphaFoldDB" id="A0A6L6VLR4"/>
<reference evidence="1 2" key="1">
    <citation type="submission" date="2019-12" db="EMBL/GenBank/DDBJ databases">
        <title>Whole-genome sequencing of Allorhizobium vitis.</title>
        <authorList>
            <person name="Gan H.M."/>
            <person name="Szegedi E."/>
            <person name="Burr T."/>
            <person name="Savka M.A."/>
        </authorList>
    </citation>
    <scope>NUCLEOTIDE SEQUENCE [LARGE SCALE GENOMIC DNA]</scope>
    <source>
        <strain evidence="1 2">CG516</strain>
    </source>
</reference>
<dbReference type="EMBL" id="WPHR01000042">
    <property type="protein sequence ID" value="MUZ75971.1"/>
    <property type="molecule type" value="Genomic_DNA"/>
</dbReference>
<dbReference type="Proteomes" id="UP000477951">
    <property type="component" value="Unassembled WGS sequence"/>
</dbReference>
<proteinExistence type="predicted"/>
<evidence type="ECO:0000313" key="2">
    <source>
        <dbReference type="Proteomes" id="UP000477951"/>
    </source>
</evidence>
<dbReference type="RefSeq" id="WP_156616495.1">
    <property type="nucleotide sequence ID" value="NZ_WPHR01000042.1"/>
</dbReference>
<dbReference type="InterPro" id="IPR017946">
    <property type="entry name" value="PLC-like_Pdiesterase_TIM-brl"/>
</dbReference>
<dbReference type="InterPro" id="IPR051057">
    <property type="entry name" value="PI-PLC_domain"/>
</dbReference>
<name>A0A6L6VLR4_AGRVI</name>
<dbReference type="PANTHER" id="PTHR13593">
    <property type="match status" value="1"/>
</dbReference>
<organism evidence="1 2">
    <name type="scientific">Agrobacterium vitis</name>
    <name type="common">Rhizobium vitis</name>
    <dbReference type="NCBI Taxonomy" id="373"/>
    <lineage>
        <taxon>Bacteria</taxon>
        <taxon>Pseudomonadati</taxon>
        <taxon>Pseudomonadota</taxon>
        <taxon>Alphaproteobacteria</taxon>
        <taxon>Hyphomicrobiales</taxon>
        <taxon>Rhizobiaceae</taxon>
        <taxon>Rhizobium/Agrobacterium group</taxon>
        <taxon>Agrobacterium</taxon>
    </lineage>
</organism>
<dbReference type="PROSITE" id="PS50007">
    <property type="entry name" value="PIPLC_X_DOMAIN"/>
    <property type="match status" value="1"/>
</dbReference>
<sequence length="479" mass="50900">MTSKGVDYYFVNSSTSSLHAQAKNTNGSWALAPISVATPPMITKGNCQISLNFGLSPYGSFSFSTTTDPAQSFEESINAVTGNTSGPLDNMMNTPSIIGPDFTLSYGMFDAGTGSGTGLTNQDQIYAYLTGSQQGWMGALASTNPAVKNAPFASFVLPGAHDAGMFDLTQVNTLCNSATGVAALVAAFLGWIPGATILSGLAAVQLKGVIIGEAVTQKDNIQTMLNLGCRYFDFRPGYAPSQIRPILGDIYHIHNVIPGQQLDSFFKDVLAWLVANPSEIVVISLGTAGFNDHTTMDPSAATLQAKFAAAQQISNAQSIQVGSAGDLKTRYADLIQANKRLFFLNQPSLNWNPATKYDSYTDAYQTTDPHVIMDALKAITKSGQTSDYTVLQLQATATGQNVVKNVIALADSMSNAYNPLMSTKPMMDSNTYPWLLENVTALSDDNLLVLLNDFVDNALSGCVASVLTAQRCAANQSSN</sequence>
<accession>A0A6L6VLR4</accession>
<dbReference type="GO" id="GO:0006629">
    <property type="term" value="P:lipid metabolic process"/>
    <property type="evidence" value="ECO:0007669"/>
    <property type="project" value="InterPro"/>
</dbReference>
<protein>
    <submittedName>
        <fullName evidence="1">Uncharacterized protein</fullName>
    </submittedName>
</protein>